<sequence length="172" mass="18615">MGPNDFQDNIRHANSRDTSIRLPGGFDAPMSADLLDGAALGSRLKARLFAGRLDREVEVGIVPLPGSSLSVHIARLTSVEEREALARTLREALSELRSDRRGFSPRIPVHPERLASCRGVIDDITLLLHSPRPVRARGMARLRLLLSDGTGPLYRGGRGSLAAELRGVLAAL</sequence>
<name>A0A1Y5P3V8_9MYCO</name>
<evidence type="ECO:0000313" key="1">
    <source>
        <dbReference type="EMBL" id="SBS73374.1"/>
    </source>
</evidence>
<dbReference type="AlphaFoldDB" id="A0A1Y5P3V8"/>
<organism evidence="1">
    <name type="scientific">uncultured Mycobacterium sp</name>
    <dbReference type="NCBI Taxonomy" id="171292"/>
    <lineage>
        <taxon>Bacteria</taxon>
        <taxon>Bacillati</taxon>
        <taxon>Actinomycetota</taxon>
        <taxon>Actinomycetes</taxon>
        <taxon>Mycobacteriales</taxon>
        <taxon>Mycobacteriaceae</taxon>
        <taxon>Mycobacterium</taxon>
        <taxon>environmental samples</taxon>
    </lineage>
</organism>
<protein>
    <submittedName>
        <fullName evidence="1">Uncharacterized protein</fullName>
    </submittedName>
</protein>
<proteinExistence type="predicted"/>
<reference evidence="1" key="1">
    <citation type="submission" date="2016-03" db="EMBL/GenBank/DDBJ databases">
        <authorList>
            <person name="Ploux O."/>
        </authorList>
    </citation>
    <scope>NUCLEOTIDE SEQUENCE</scope>
    <source>
        <strain evidence="1">UC10</strain>
    </source>
</reference>
<gene>
    <name evidence="1" type="ORF">MHPYR_160130</name>
</gene>
<dbReference type="EMBL" id="FLQS01000008">
    <property type="protein sequence ID" value="SBS73374.1"/>
    <property type="molecule type" value="Genomic_DNA"/>
</dbReference>
<accession>A0A1Y5P3V8</accession>